<feature type="transmembrane region" description="Helical" evidence="1">
    <location>
        <begin position="111"/>
        <end position="131"/>
    </location>
</feature>
<dbReference type="InterPro" id="IPR009936">
    <property type="entry name" value="DUF1468"/>
</dbReference>
<feature type="transmembrane region" description="Helical" evidence="1">
    <location>
        <begin position="77"/>
        <end position="105"/>
    </location>
</feature>
<reference evidence="3 4" key="1">
    <citation type="submission" date="2018-08" db="EMBL/GenBank/DDBJ databases">
        <title>Neisseria animalis ATCC 49930 complete genome.</title>
        <authorList>
            <person name="Veseli I.A."/>
            <person name="Mascarenhas dos Santos A.C."/>
            <person name="Buttler R."/>
            <person name="Pombert J.-F."/>
        </authorList>
    </citation>
    <scope>NUCLEOTIDE SEQUENCE [LARGE SCALE GENOMIC DNA]</scope>
    <source>
        <strain evidence="3 4">ATCC 49930</strain>
    </source>
</reference>
<keyword evidence="1" id="KW-0472">Membrane</keyword>
<dbReference type="Proteomes" id="UP000325536">
    <property type="component" value="Chromosome"/>
</dbReference>
<dbReference type="AlphaFoldDB" id="A0A5P3MQB5"/>
<dbReference type="EMBL" id="CP031699">
    <property type="protein sequence ID" value="QEY23754.1"/>
    <property type="molecule type" value="Genomic_DNA"/>
</dbReference>
<evidence type="ECO:0000256" key="1">
    <source>
        <dbReference type="SAM" id="Phobius"/>
    </source>
</evidence>
<feature type="transmembrane region" description="Helical" evidence="1">
    <location>
        <begin position="7"/>
        <end position="26"/>
    </location>
</feature>
<dbReference type="Pfam" id="PF07331">
    <property type="entry name" value="TctB"/>
    <property type="match status" value="1"/>
</dbReference>
<dbReference type="OrthoDB" id="8795337at2"/>
<dbReference type="RefSeq" id="WP_123795144.1">
    <property type="nucleotide sequence ID" value="NZ_CP031699.1"/>
</dbReference>
<proteinExistence type="predicted"/>
<dbReference type="KEGG" id="naq:D0T90_03915"/>
<sequence length="145" mass="15593">MNLERYFSGLLFTAAIFLLYLAWGYTAPIAYDPLGPRPYPVLLLSLLAVCCLYLAVRPIRETVDLGYTPPLLKKLGICLLALLMYGVVFELLGFPLATAAMAFVVGKLFGGSPFASAISGIVLGVGLYLLFDILLDVPLPVGTFG</sequence>
<keyword evidence="4" id="KW-1185">Reference proteome</keyword>
<feature type="transmembrane region" description="Helical" evidence="1">
    <location>
        <begin position="38"/>
        <end position="56"/>
    </location>
</feature>
<organism evidence="3 4">
    <name type="scientific">Neisseria animalis</name>
    <dbReference type="NCBI Taxonomy" id="492"/>
    <lineage>
        <taxon>Bacteria</taxon>
        <taxon>Pseudomonadati</taxon>
        <taxon>Pseudomonadota</taxon>
        <taxon>Betaproteobacteria</taxon>
        <taxon>Neisseriales</taxon>
        <taxon>Neisseriaceae</taxon>
        <taxon>Neisseria</taxon>
    </lineage>
</organism>
<gene>
    <name evidence="3" type="ORF">D0T90_03915</name>
</gene>
<keyword evidence="1" id="KW-1133">Transmembrane helix</keyword>
<evidence type="ECO:0000313" key="4">
    <source>
        <dbReference type="Proteomes" id="UP000325536"/>
    </source>
</evidence>
<feature type="domain" description="DUF1468" evidence="2">
    <location>
        <begin position="9"/>
        <end position="140"/>
    </location>
</feature>
<name>A0A5P3MQB5_NEIAN</name>
<accession>A0A5P3MQB5</accession>
<keyword evidence="1" id="KW-0812">Transmembrane</keyword>
<protein>
    <submittedName>
        <fullName evidence="3">Tripartite tricarboxylate transporter TctB family protein</fullName>
    </submittedName>
</protein>
<evidence type="ECO:0000259" key="2">
    <source>
        <dbReference type="Pfam" id="PF07331"/>
    </source>
</evidence>
<evidence type="ECO:0000313" key="3">
    <source>
        <dbReference type="EMBL" id="QEY23754.1"/>
    </source>
</evidence>